<organism evidence="1 2">
    <name type="scientific">Maridesulfovibrio hydrothermalis AM13 = DSM 14728</name>
    <dbReference type="NCBI Taxonomy" id="1121451"/>
    <lineage>
        <taxon>Bacteria</taxon>
        <taxon>Pseudomonadati</taxon>
        <taxon>Thermodesulfobacteriota</taxon>
        <taxon>Desulfovibrionia</taxon>
        <taxon>Desulfovibrionales</taxon>
        <taxon>Desulfovibrionaceae</taxon>
        <taxon>Maridesulfovibrio</taxon>
    </lineage>
</organism>
<dbReference type="Proteomes" id="UP000010808">
    <property type="component" value="Chromosome"/>
</dbReference>
<protein>
    <recommendedName>
        <fullName evidence="3">Cytosolic protein</fullName>
    </recommendedName>
</protein>
<reference evidence="1 2" key="1">
    <citation type="submission" date="2012-10" db="EMBL/GenBank/DDBJ databases">
        <authorList>
            <person name="Genoscope - CEA"/>
        </authorList>
    </citation>
    <scope>NUCLEOTIDE SEQUENCE [LARGE SCALE GENOMIC DNA]</scope>
    <source>
        <strain evidence="2">AM13 / DSM 14728</strain>
    </source>
</reference>
<proteinExistence type="predicted"/>
<evidence type="ECO:0008006" key="3">
    <source>
        <dbReference type="Google" id="ProtNLM"/>
    </source>
</evidence>
<dbReference type="Pfam" id="PF20095">
    <property type="entry name" value="DUF6485"/>
    <property type="match status" value="1"/>
</dbReference>
<name>L0REH2_9BACT</name>
<gene>
    <name evidence="1" type="ORF">DESAM_22323</name>
</gene>
<accession>L0REH2</accession>
<keyword evidence="2" id="KW-1185">Reference proteome</keyword>
<dbReference type="RefSeq" id="WP_015337190.1">
    <property type="nucleotide sequence ID" value="NC_020055.1"/>
</dbReference>
<dbReference type="KEGG" id="dhy:DESAM_22323"/>
<evidence type="ECO:0000313" key="1">
    <source>
        <dbReference type="EMBL" id="CCO24590.1"/>
    </source>
</evidence>
<sequence length="68" mass="7934">MVKDSCAHQEGNKKDCPCTYTNCTRHGACCECVKYHRGKDQLPACFFTAEEEKTYNRNIDYFIECRTK</sequence>
<dbReference type="HOGENOM" id="CLU_194452_0_0_7"/>
<dbReference type="STRING" id="1121451.DESAM_22323"/>
<dbReference type="EMBL" id="FO203522">
    <property type="protein sequence ID" value="CCO24590.1"/>
    <property type="molecule type" value="Genomic_DNA"/>
</dbReference>
<dbReference type="PATRIC" id="fig|1121451.3.peg.2543"/>
<dbReference type="AlphaFoldDB" id="L0REH2"/>
<dbReference type="eggNOG" id="ENOG5032Y2U">
    <property type="taxonomic scope" value="Bacteria"/>
</dbReference>
<evidence type="ECO:0000313" key="2">
    <source>
        <dbReference type="Proteomes" id="UP000010808"/>
    </source>
</evidence>